<dbReference type="EMBL" id="GL871065">
    <property type="protein sequence ID" value="EGC35258.1"/>
    <property type="molecule type" value="Genomic_DNA"/>
</dbReference>
<dbReference type="GO" id="GO:0071013">
    <property type="term" value="C:catalytic step 2 spliceosome"/>
    <property type="evidence" value="ECO:0000318"/>
    <property type="project" value="GO_Central"/>
</dbReference>
<evidence type="ECO:0000256" key="2">
    <source>
        <dbReference type="ARBA" id="ARBA00023242"/>
    </source>
</evidence>
<dbReference type="VEuPathDB" id="AmoebaDB:DICPUDRAFT_33643"/>
<comment type="catalytic activity">
    <reaction evidence="3">
        <text>[protein]-peptidylproline (omega=180) = [protein]-peptidylproline (omega=0)</text>
        <dbReference type="Rhea" id="RHEA:16237"/>
        <dbReference type="Rhea" id="RHEA-COMP:10747"/>
        <dbReference type="Rhea" id="RHEA-COMP:10748"/>
        <dbReference type="ChEBI" id="CHEBI:83833"/>
        <dbReference type="ChEBI" id="CHEBI:83834"/>
        <dbReference type="EC" id="5.2.1.8"/>
    </reaction>
</comment>
<dbReference type="eggNOG" id="KOG0885">
    <property type="taxonomic scope" value="Eukaryota"/>
</dbReference>
<organism evidence="5 6">
    <name type="scientific">Dictyostelium purpureum</name>
    <name type="common">Slime mold</name>
    <dbReference type="NCBI Taxonomy" id="5786"/>
    <lineage>
        <taxon>Eukaryota</taxon>
        <taxon>Amoebozoa</taxon>
        <taxon>Evosea</taxon>
        <taxon>Eumycetozoa</taxon>
        <taxon>Dictyostelia</taxon>
        <taxon>Dictyosteliales</taxon>
        <taxon>Dictyosteliaceae</taxon>
        <taxon>Dictyostelium</taxon>
    </lineage>
</organism>
<comment type="subcellular location">
    <subcellularLocation>
        <location evidence="1">Nucleus</location>
    </subcellularLocation>
</comment>
<dbReference type="PANTHER" id="PTHR45625">
    <property type="entry name" value="PEPTIDYL-PROLYL CIS-TRANS ISOMERASE-RELATED"/>
    <property type="match status" value="1"/>
</dbReference>
<evidence type="ECO:0000259" key="4">
    <source>
        <dbReference type="PROSITE" id="PS50072"/>
    </source>
</evidence>
<dbReference type="EC" id="5.2.1.8" evidence="3"/>
<dbReference type="PRINTS" id="PR00153">
    <property type="entry name" value="CSAPPISMRASE"/>
</dbReference>
<keyword evidence="3" id="KW-0697">Rotamase</keyword>
<dbReference type="InterPro" id="IPR002130">
    <property type="entry name" value="Cyclophilin-type_PPIase_dom"/>
</dbReference>
<sequence>MSVSEPNISGKVILKTTLGDIEIELWAKEAPLAVRNFVQLCLEGYYDGNIFHRVIKDFIAQTGDPTGTGQGGESIYPLKDTGLGDGSKSTGFKDEFHSRLRFNRRGLVGMASASPDQNKSQFFFTLSKTENLTKKHTLFGRVVGDTLFNVLKVNDIEVDPETDMPLFPPKILKTEVVWNPFDDIIPRDKKQEKIKEVKKKPTKK</sequence>
<dbReference type="PROSITE" id="PS50072">
    <property type="entry name" value="CSA_PPIASE_2"/>
    <property type="match status" value="1"/>
</dbReference>
<keyword evidence="6" id="KW-1185">Reference proteome</keyword>
<dbReference type="InterPro" id="IPR044666">
    <property type="entry name" value="Cyclophilin_A-like"/>
</dbReference>
<protein>
    <recommendedName>
        <fullName evidence="3">Peptidyl-prolyl cis-trans isomerase</fullName>
        <shortName evidence="3">PPIase</shortName>
        <ecNumber evidence="3">5.2.1.8</ecNumber>
    </recommendedName>
</protein>
<comment type="similarity">
    <text evidence="3">Belongs to the cyclophilin-type PPIase family.</text>
</comment>
<evidence type="ECO:0000256" key="3">
    <source>
        <dbReference type="RuleBase" id="RU363019"/>
    </source>
</evidence>
<dbReference type="InParanoid" id="F0ZL90"/>
<dbReference type="GeneID" id="10501634"/>
<evidence type="ECO:0000313" key="6">
    <source>
        <dbReference type="Proteomes" id="UP000001064"/>
    </source>
</evidence>
<dbReference type="InterPro" id="IPR020892">
    <property type="entry name" value="Cyclophilin-type_PPIase_CS"/>
</dbReference>
<dbReference type="OMA" id="ASECDQD"/>
<dbReference type="AlphaFoldDB" id="F0ZL90"/>
<dbReference type="GO" id="GO:0006457">
    <property type="term" value="P:protein folding"/>
    <property type="evidence" value="ECO:0000318"/>
    <property type="project" value="GO_Central"/>
</dbReference>
<comment type="function">
    <text evidence="3">PPIases accelerate the folding of proteins. It catalyzes the cis-trans isomerization of proline imidic peptide bonds in oligopeptides.</text>
</comment>
<proteinExistence type="inferred from homology"/>
<dbReference type="RefSeq" id="XP_003288184.1">
    <property type="nucleotide sequence ID" value="XM_003288136.1"/>
</dbReference>
<dbReference type="PANTHER" id="PTHR45625:SF6">
    <property type="entry name" value="SPLICEOSOME-ASSOCIATED PROTEIN CWC27 HOMOLOG"/>
    <property type="match status" value="1"/>
</dbReference>
<reference evidence="6" key="1">
    <citation type="journal article" date="2011" name="Genome Biol.">
        <title>Comparative genomics of the social amoebae Dictyostelium discoideum and Dictyostelium purpureum.</title>
        <authorList>
            <consortium name="US DOE Joint Genome Institute (JGI-PGF)"/>
            <person name="Sucgang R."/>
            <person name="Kuo A."/>
            <person name="Tian X."/>
            <person name="Salerno W."/>
            <person name="Parikh A."/>
            <person name="Feasley C.L."/>
            <person name="Dalin E."/>
            <person name="Tu H."/>
            <person name="Huang E."/>
            <person name="Barry K."/>
            <person name="Lindquist E."/>
            <person name="Shapiro H."/>
            <person name="Bruce D."/>
            <person name="Schmutz J."/>
            <person name="Salamov A."/>
            <person name="Fey P."/>
            <person name="Gaudet P."/>
            <person name="Anjard C."/>
            <person name="Babu M.M."/>
            <person name="Basu S."/>
            <person name="Bushmanova Y."/>
            <person name="van der Wel H."/>
            <person name="Katoh-Kurasawa M."/>
            <person name="Dinh C."/>
            <person name="Coutinho P.M."/>
            <person name="Saito T."/>
            <person name="Elias M."/>
            <person name="Schaap P."/>
            <person name="Kay R.R."/>
            <person name="Henrissat B."/>
            <person name="Eichinger L."/>
            <person name="Rivero F."/>
            <person name="Putnam N.H."/>
            <person name="West C.M."/>
            <person name="Loomis W.F."/>
            <person name="Chisholm R.L."/>
            <person name="Shaulsky G."/>
            <person name="Strassmann J.E."/>
            <person name="Queller D.C."/>
            <person name="Kuspa A."/>
            <person name="Grigoriev I.V."/>
        </authorList>
    </citation>
    <scope>NUCLEOTIDE SEQUENCE [LARGE SCALE GENOMIC DNA]</scope>
    <source>
        <strain evidence="6">QSDP1</strain>
    </source>
</reference>
<accession>F0ZL90</accession>
<keyword evidence="2" id="KW-0539">Nucleus</keyword>
<evidence type="ECO:0000313" key="5">
    <source>
        <dbReference type="EMBL" id="EGC35258.1"/>
    </source>
</evidence>
<evidence type="ECO:0000256" key="1">
    <source>
        <dbReference type="ARBA" id="ARBA00004123"/>
    </source>
</evidence>
<dbReference type="Gene3D" id="2.40.100.10">
    <property type="entry name" value="Cyclophilin-like"/>
    <property type="match status" value="1"/>
</dbReference>
<dbReference type="SUPFAM" id="SSF50891">
    <property type="entry name" value="Cyclophilin-like"/>
    <property type="match status" value="1"/>
</dbReference>
<dbReference type="STRING" id="5786.F0ZL90"/>
<dbReference type="FunFam" id="2.40.100.10:FF:000007">
    <property type="entry name" value="Peptidyl-prolyl cis-trans isomerase CWC27 homolog"/>
    <property type="match status" value="1"/>
</dbReference>
<feature type="domain" description="PPIase cyclophilin-type" evidence="4">
    <location>
        <begin position="16"/>
        <end position="176"/>
    </location>
</feature>
<dbReference type="OrthoDB" id="271386at2759"/>
<keyword evidence="3" id="KW-0413">Isomerase</keyword>
<gene>
    <name evidence="5" type="ORF">DICPUDRAFT_33643</name>
</gene>
<dbReference type="Proteomes" id="UP000001064">
    <property type="component" value="Unassembled WGS sequence"/>
</dbReference>
<name>F0ZL90_DICPU</name>
<dbReference type="Pfam" id="PF00160">
    <property type="entry name" value="Pro_isomerase"/>
    <property type="match status" value="1"/>
</dbReference>
<dbReference type="CDD" id="cd01925">
    <property type="entry name" value="cyclophilin_CeCYP16-like"/>
    <property type="match status" value="1"/>
</dbReference>
<dbReference type="GO" id="GO:0003755">
    <property type="term" value="F:peptidyl-prolyl cis-trans isomerase activity"/>
    <property type="evidence" value="ECO:0007669"/>
    <property type="project" value="UniProtKB-UniRule"/>
</dbReference>
<dbReference type="PROSITE" id="PS00170">
    <property type="entry name" value="CSA_PPIASE_1"/>
    <property type="match status" value="1"/>
</dbReference>
<dbReference type="InterPro" id="IPR029000">
    <property type="entry name" value="Cyclophilin-like_dom_sf"/>
</dbReference>
<dbReference type="KEGG" id="dpp:DICPUDRAFT_33643"/>